<dbReference type="HOGENOM" id="CLU_182424_1_1_1"/>
<dbReference type="InterPro" id="IPR010580">
    <property type="entry name" value="ER_stress-assoc"/>
</dbReference>
<evidence type="ECO:0000313" key="8">
    <source>
        <dbReference type="EMBL" id="KIX00290.1"/>
    </source>
</evidence>
<evidence type="ECO:0000256" key="4">
    <source>
        <dbReference type="ARBA" id="ARBA00022989"/>
    </source>
</evidence>
<evidence type="ECO:0000256" key="1">
    <source>
        <dbReference type="ARBA" id="ARBA00005500"/>
    </source>
</evidence>
<evidence type="ECO:0000313" key="9">
    <source>
        <dbReference type="Proteomes" id="UP000053617"/>
    </source>
</evidence>
<dbReference type="GO" id="GO:0005789">
    <property type="term" value="C:endoplasmic reticulum membrane"/>
    <property type="evidence" value="ECO:0007669"/>
    <property type="project" value="UniProtKB-SubCell"/>
</dbReference>
<dbReference type="EMBL" id="KN847483">
    <property type="protein sequence ID" value="KIX00290.1"/>
    <property type="molecule type" value="Genomic_DNA"/>
</dbReference>
<name>A0A0D2IU78_9EURO</name>
<gene>
    <name evidence="8" type="ORF">Z518_10429</name>
</gene>
<dbReference type="Pfam" id="PF06624">
    <property type="entry name" value="RAMP4"/>
    <property type="match status" value="1"/>
</dbReference>
<comment type="similarity">
    <text evidence="1 6">Belongs to the RAMP4 family.</text>
</comment>
<dbReference type="VEuPathDB" id="FungiDB:Z518_10429"/>
<evidence type="ECO:0000256" key="6">
    <source>
        <dbReference type="RuleBase" id="RU364120"/>
    </source>
</evidence>
<dbReference type="GeneID" id="25298500"/>
<dbReference type="OrthoDB" id="16679at2759"/>
<comment type="subcellular location">
    <subcellularLocation>
        <location evidence="6">Membrane</location>
        <topology evidence="6">Single-pass membrane protein</topology>
    </subcellularLocation>
    <subcellularLocation>
        <location evidence="6">Endoplasmic reticulum membrane</location>
        <topology evidence="6">Single-pass membrane protein</topology>
    </subcellularLocation>
</comment>
<evidence type="ECO:0000256" key="3">
    <source>
        <dbReference type="ARBA" id="ARBA00022824"/>
    </source>
</evidence>
<feature type="compositionally biased region" description="Basic and acidic residues" evidence="7">
    <location>
        <begin position="9"/>
        <end position="30"/>
    </location>
</feature>
<keyword evidence="3 6" id="KW-0256">Endoplasmic reticulum</keyword>
<evidence type="ECO:0000256" key="2">
    <source>
        <dbReference type="ARBA" id="ARBA00022692"/>
    </source>
</evidence>
<organism evidence="8 9">
    <name type="scientific">Rhinocladiella mackenziei CBS 650.93</name>
    <dbReference type="NCBI Taxonomy" id="1442369"/>
    <lineage>
        <taxon>Eukaryota</taxon>
        <taxon>Fungi</taxon>
        <taxon>Dikarya</taxon>
        <taxon>Ascomycota</taxon>
        <taxon>Pezizomycotina</taxon>
        <taxon>Eurotiomycetes</taxon>
        <taxon>Chaetothyriomycetidae</taxon>
        <taxon>Chaetothyriales</taxon>
        <taxon>Herpotrichiellaceae</taxon>
        <taxon>Rhinocladiella</taxon>
    </lineage>
</organism>
<keyword evidence="5 6" id="KW-0472">Membrane</keyword>
<proteinExistence type="inferred from homology"/>
<dbReference type="Proteomes" id="UP000053617">
    <property type="component" value="Unassembled WGS sequence"/>
</dbReference>
<accession>A0A0D2IU78</accession>
<reference evidence="8 9" key="1">
    <citation type="submission" date="2015-01" db="EMBL/GenBank/DDBJ databases">
        <title>The Genome Sequence of Rhinocladiella mackenzie CBS 650.93.</title>
        <authorList>
            <consortium name="The Broad Institute Genomics Platform"/>
            <person name="Cuomo C."/>
            <person name="de Hoog S."/>
            <person name="Gorbushina A."/>
            <person name="Stielow B."/>
            <person name="Teixiera M."/>
            <person name="Abouelleil A."/>
            <person name="Chapman S.B."/>
            <person name="Priest M."/>
            <person name="Young S.K."/>
            <person name="Wortman J."/>
            <person name="Nusbaum C."/>
            <person name="Birren B."/>
        </authorList>
    </citation>
    <scope>NUCLEOTIDE SEQUENCE [LARGE SCALE GENOMIC DNA]</scope>
    <source>
        <strain evidence="8 9">CBS 650.93</strain>
    </source>
</reference>
<keyword evidence="2 6" id="KW-0812">Transmembrane</keyword>
<dbReference type="AlphaFoldDB" id="A0A0D2IU78"/>
<feature type="region of interest" description="Disordered" evidence="7">
    <location>
        <begin position="1"/>
        <end position="30"/>
    </location>
</feature>
<dbReference type="RefSeq" id="XP_013267426.1">
    <property type="nucleotide sequence ID" value="XM_013411972.1"/>
</dbReference>
<keyword evidence="9" id="KW-1185">Reference proteome</keyword>
<comment type="function">
    <text evidence="6">Interacts with target proteins during translocation into the lumen of the endoplasmic reticulum. Protects unfolded target proteins against degradation and facilitate correct glycosylation.</text>
</comment>
<protein>
    <recommendedName>
        <fullName evidence="6">Stress-associated endoplasmic reticulum protein</fullName>
    </recommendedName>
</protein>
<evidence type="ECO:0000256" key="7">
    <source>
        <dbReference type="SAM" id="MobiDB-lite"/>
    </source>
</evidence>
<evidence type="ECO:0000256" key="5">
    <source>
        <dbReference type="ARBA" id="ARBA00023136"/>
    </source>
</evidence>
<feature type="transmembrane region" description="Helical" evidence="6">
    <location>
        <begin position="39"/>
        <end position="57"/>
    </location>
</feature>
<sequence>MAQTPAQRRANEKHAKGVEKRMGKPESAYKKKEVKKSPVSMAVVALLVFVVIAPIIIEQLRLVPPIWQFFVNLLAKIGLVSK</sequence>
<keyword evidence="4 6" id="KW-1133">Transmembrane helix</keyword>